<name>A0A182T6Z2_9DIPT</name>
<organism evidence="1 2">
    <name type="scientific">Anopheles maculatus</name>
    <dbReference type="NCBI Taxonomy" id="74869"/>
    <lineage>
        <taxon>Eukaryota</taxon>
        <taxon>Metazoa</taxon>
        <taxon>Ecdysozoa</taxon>
        <taxon>Arthropoda</taxon>
        <taxon>Hexapoda</taxon>
        <taxon>Insecta</taxon>
        <taxon>Pterygota</taxon>
        <taxon>Neoptera</taxon>
        <taxon>Endopterygota</taxon>
        <taxon>Diptera</taxon>
        <taxon>Nematocera</taxon>
        <taxon>Culicoidea</taxon>
        <taxon>Culicidae</taxon>
        <taxon>Anophelinae</taxon>
        <taxon>Anopheles</taxon>
        <taxon>Anopheles maculatus group</taxon>
    </lineage>
</organism>
<dbReference type="AlphaFoldDB" id="A0A182T6Z2"/>
<sequence>MACLSSSNRACARVVQEKLCQLVAGSKSQLGHQQQQVQLLHGPGPVASSVVNGVGGGGGGGGGGDGGGGGGIGASLPKVGTAGKRTFLLSSGCAYPLYSVGPAGSGTPLVAAVAHSVGGSIGIARNFYTGRGNFIQPSSVALGSARSAGVPADALLFERNQVSENNTRVTGEWGNRSSAPIVGRGLLFLVDSARFANYEV</sequence>
<accession>A0A182T6Z2</accession>
<dbReference type="VEuPathDB" id="VectorBase:AMAM020892"/>
<proteinExistence type="predicted"/>
<keyword evidence="2" id="KW-1185">Reference proteome</keyword>
<evidence type="ECO:0000313" key="2">
    <source>
        <dbReference type="Proteomes" id="UP000075901"/>
    </source>
</evidence>
<dbReference type="Proteomes" id="UP000075901">
    <property type="component" value="Unassembled WGS sequence"/>
</dbReference>
<dbReference type="EnsemblMetazoa" id="AMAM020892-RA">
    <property type="protein sequence ID" value="AMAM020892-PA"/>
    <property type="gene ID" value="AMAM020892"/>
</dbReference>
<protein>
    <submittedName>
        <fullName evidence="1">Uncharacterized protein</fullName>
    </submittedName>
</protein>
<reference evidence="1" key="2">
    <citation type="submission" date="2020-05" db="UniProtKB">
        <authorList>
            <consortium name="EnsemblMetazoa"/>
        </authorList>
    </citation>
    <scope>IDENTIFICATION</scope>
    <source>
        <strain evidence="1">maculatus3</strain>
    </source>
</reference>
<evidence type="ECO:0000313" key="1">
    <source>
        <dbReference type="EnsemblMetazoa" id="AMAM020892-PA"/>
    </source>
</evidence>
<reference evidence="2" key="1">
    <citation type="submission" date="2013-09" db="EMBL/GenBank/DDBJ databases">
        <title>The Genome Sequence of Anopheles maculatus species B.</title>
        <authorList>
            <consortium name="The Broad Institute Genomics Platform"/>
            <person name="Neafsey D.E."/>
            <person name="Besansky N."/>
            <person name="Howell P."/>
            <person name="Walton C."/>
            <person name="Young S.K."/>
            <person name="Zeng Q."/>
            <person name="Gargeya S."/>
            <person name="Fitzgerald M."/>
            <person name="Haas B."/>
            <person name="Abouelleil A."/>
            <person name="Allen A.W."/>
            <person name="Alvarado L."/>
            <person name="Arachchi H.M."/>
            <person name="Berlin A.M."/>
            <person name="Chapman S.B."/>
            <person name="Gainer-Dewar J."/>
            <person name="Goldberg J."/>
            <person name="Griggs A."/>
            <person name="Gujja S."/>
            <person name="Hansen M."/>
            <person name="Howarth C."/>
            <person name="Imamovic A."/>
            <person name="Ireland A."/>
            <person name="Larimer J."/>
            <person name="McCowan C."/>
            <person name="Murphy C."/>
            <person name="Pearson M."/>
            <person name="Poon T.W."/>
            <person name="Priest M."/>
            <person name="Roberts A."/>
            <person name="Saif S."/>
            <person name="Shea T."/>
            <person name="Sisk P."/>
            <person name="Sykes S."/>
            <person name="Wortman J."/>
            <person name="Nusbaum C."/>
            <person name="Birren B."/>
        </authorList>
    </citation>
    <scope>NUCLEOTIDE SEQUENCE [LARGE SCALE GENOMIC DNA]</scope>
    <source>
        <strain evidence="2">maculatus3</strain>
    </source>
</reference>